<sequence length="112" mass="12583">MNFFFVLKLSPVGANSVIAYVYSGTIHSSLLPTNQTQMIKGNSLVIESVMGVEIFKWDGWDQGDSGELLFYDVECLPPELEQYNAKVNVHIQVFRGNLNCMIQKVGYCSKDI</sequence>
<dbReference type="Proteomes" id="UP000053881">
    <property type="component" value="Unassembled WGS sequence"/>
</dbReference>
<evidence type="ECO:0000313" key="2">
    <source>
        <dbReference type="Proteomes" id="UP000053881"/>
    </source>
</evidence>
<dbReference type="PATRIC" id="fig|217031.4.peg.1027"/>
<reference evidence="1 2" key="1">
    <citation type="submission" date="2015-06" db="EMBL/GenBank/DDBJ databases">
        <title>Genome sequencing project of Bacillus galactosidilyticus PL133.</title>
        <authorList>
            <person name="Gaiero J."/>
            <person name="Nicol R."/>
            <person name="Habash M."/>
        </authorList>
    </citation>
    <scope>NUCLEOTIDE SEQUENCE [LARGE SCALE GENOMIC DNA]</scope>
    <source>
        <strain evidence="1 2">PL133</strain>
    </source>
</reference>
<dbReference type="AlphaFoldDB" id="A0A0Q9YK39"/>
<evidence type="ECO:0000313" key="1">
    <source>
        <dbReference type="EMBL" id="KRG16881.1"/>
    </source>
</evidence>
<protein>
    <submittedName>
        <fullName evidence="1">Uncharacterized protein</fullName>
    </submittedName>
</protein>
<name>A0A0Q9YK39_9BACI</name>
<organism evidence="1 2">
    <name type="scientific">Lederbergia galactosidilytica</name>
    <dbReference type="NCBI Taxonomy" id="217031"/>
    <lineage>
        <taxon>Bacteria</taxon>
        <taxon>Bacillati</taxon>
        <taxon>Bacillota</taxon>
        <taxon>Bacilli</taxon>
        <taxon>Bacillales</taxon>
        <taxon>Bacillaceae</taxon>
        <taxon>Lederbergia</taxon>
    </lineage>
</organism>
<comment type="caution">
    <text evidence="1">The sequence shown here is derived from an EMBL/GenBank/DDBJ whole genome shotgun (WGS) entry which is preliminary data.</text>
</comment>
<proteinExistence type="predicted"/>
<dbReference type="EMBL" id="LGPB01000026">
    <property type="protein sequence ID" value="KRG16881.1"/>
    <property type="molecule type" value="Genomic_DNA"/>
</dbReference>
<gene>
    <name evidence="1" type="ORF">ACA29_03135</name>
</gene>
<accession>A0A0Q9YK39</accession>